<dbReference type="PANTHER" id="PTHR12110:SF53">
    <property type="entry name" value="BLR5974 PROTEIN"/>
    <property type="match status" value="1"/>
</dbReference>
<evidence type="ECO:0000313" key="3">
    <source>
        <dbReference type="Proteomes" id="UP001239909"/>
    </source>
</evidence>
<dbReference type="InterPro" id="IPR050312">
    <property type="entry name" value="IolE/XylAMocC-like"/>
</dbReference>
<protein>
    <submittedName>
        <fullName evidence="2">TIM barrel protein</fullName>
    </submittedName>
</protein>
<reference evidence="2 3" key="1">
    <citation type="submission" date="2023-04" db="EMBL/GenBank/DDBJ databases">
        <title>Marinoamorphus aggregata gen. nov., sp. Nov., isolate from tissue of brittle star Ophioplocus japonicus.</title>
        <authorList>
            <person name="Kawano K."/>
            <person name="Sawayama S."/>
            <person name="Nakagawa S."/>
        </authorList>
    </citation>
    <scope>NUCLEOTIDE SEQUENCE [LARGE SCALE GENOMIC DNA]</scope>
    <source>
        <strain evidence="2 3">NKW23</strain>
    </source>
</reference>
<dbReference type="InterPro" id="IPR013022">
    <property type="entry name" value="Xyl_isomerase-like_TIM-brl"/>
</dbReference>
<dbReference type="PANTHER" id="PTHR12110">
    <property type="entry name" value="HYDROXYPYRUVATE ISOMERASE"/>
    <property type="match status" value="1"/>
</dbReference>
<dbReference type="RefSeq" id="WP_285672708.1">
    <property type="nucleotide sequence ID" value="NZ_BSYI01000025.1"/>
</dbReference>
<dbReference type="InterPro" id="IPR036237">
    <property type="entry name" value="Xyl_isomerase-like_sf"/>
</dbReference>
<dbReference type="EMBL" id="BSYI01000025">
    <property type="protein sequence ID" value="GMG83880.1"/>
    <property type="molecule type" value="Genomic_DNA"/>
</dbReference>
<dbReference type="Pfam" id="PF01261">
    <property type="entry name" value="AP_endonuc_2"/>
    <property type="match status" value="1"/>
</dbReference>
<comment type="caution">
    <text evidence="2">The sequence shown here is derived from an EMBL/GenBank/DDBJ whole genome shotgun (WGS) entry which is preliminary data.</text>
</comment>
<keyword evidence="3" id="KW-1185">Reference proteome</keyword>
<organism evidence="2 3">
    <name type="scientific">Paralimibaculum aggregatum</name>
    <dbReference type="NCBI Taxonomy" id="3036245"/>
    <lineage>
        <taxon>Bacteria</taxon>
        <taxon>Pseudomonadati</taxon>
        <taxon>Pseudomonadota</taxon>
        <taxon>Alphaproteobacteria</taxon>
        <taxon>Rhodobacterales</taxon>
        <taxon>Paracoccaceae</taxon>
        <taxon>Paralimibaculum</taxon>
    </lineage>
</organism>
<feature type="domain" description="Xylose isomerase-like TIM barrel" evidence="1">
    <location>
        <begin position="26"/>
        <end position="284"/>
    </location>
</feature>
<name>A0ABQ6LKW5_9RHOB</name>
<dbReference type="Gene3D" id="3.20.20.150">
    <property type="entry name" value="Divalent-metal-dependent TIM barrel enzymes"/>
    <property type="match status" value="1"/>
</dbReference>
<dbReference type="SUPFAM" id="SSF51658">
    <property type="entry name" value="Xylose isomerase-like"/>
    <property type="match status" value="1"/>
</dbReference>
<sequence>MAAITGVGLSTADYALTLRELGPALDWFEQLGVDAVELSLSNFEVIGGCQIYGDRLKELRRICADRPFGYTVHGPILSSFTDRTHLALQKAAAAACLEVSGSLGATAQVHHAGLLPVCSVEQREDLLAIEREALAEIAPVAQAHGVVFCVETLFGRLEEWTASPAELARQIRAVDHPNIRATIDFSHVFLNAAERGFDPMEELEELAPLAAHLHVHDSFALPRSFSPYSRSEAILFGIGDLHLPPGRGSLPWERLARLPYGGPAVANLELTTRHRDQAADAVGWTRAWVGQAAEAAVAAGAAA</sequence>
<accession>A0ABQ6LKW5</accession>
<gene>
    <name evidence="2" type="ORF">LNKW23_30940</name>
</gene>
<dbReference type="Proteomes" id="UP001239909">
    <property type="component" value="Unassembled WGS sequence"/>
</dbReference>
<proteinExistence type="predicted"/>
<evidence type="ECO:0000259" key="1">
    <source>
        <dbReference type="Pfam" id="PF01261"/>
    </source>
</evidence>
<evidence type="ECO:0000313" key="2">
    <source>
        <dbReference type="EMBL" id="GMG83880.1"/>
    </source>
</evidence>